<gene>
    <name evidence="2" type="ORF">IAB19_08725</name>
</gene>
<proteinExistence type="predicted"/>
<name>A0A9D9DB41_9GAMM</name>
<dbReference type="Gene3D" id="3.40.50.300">
    <property type="entry name" value="P-loop containing nucleotide triphosphate hydrolases"/>
    <property type="match status" value="1"/>
</dbReference>
<keyword evidence="2" id="KW-0067">ATP-binding</keyword>
<comment type="caution">
    <text evidence="2">The sequence shown here is derived from an EMBL/GenBank/DDBJ whole genome shotgun (WGS) entry which is preliminary data.</text>
</comment>
<dbReference type="InterPro" id="IPR002611">
    <property type="entry name" value="IstB_ATP-bd"/>
</dbReference>
<dbReference type="InterPro" id="IPR027417">
    <property type="entry name" value="P-loop_NTPase"/>
</dbReference>
<feature type="domain" description="IstB-like ATP-binding" evidence="1">
    <location>
        <begin position="50"/>
        <end position="251"/>
    </location>
</feature>
<dbReference type="GO" id="GO:0005524">
    <property type="term" value="F:ATP binding"/>
    <property type="evidence" value="ECO:0007669"/>
    <property type="project" value="UniProtKB-KW"/>
</dbReference>
<dbReference type="GO" id="GO:0006260">
    <property type="term" value="P:DNA replication"/>
    <property type="evidence" value="ECO:0007669"/>
    <property type="project" value="TreeGrafter"/>
</dbReference>
<reference evidence="2" key="1">
    <citation type="submission" date="2020-10" db="EMBL/GenBank/DDBJ databases">
        <authorList>
            <person name="Gilroy R."/>
        </authorList>
    </citation>
    <scope>NUCLEOTIDE SEQUENCE</scope>
    <source>
        <strain evidence="2">17213</strain>
    </source>
</reference>
<sequence length="263" mass="30094">MITKDLNEITREDVVNLCQETPLSRAICASFVAQSSDDRFPLLHFNAQFYVVMHDYLDKLAVRRIQRGKDKAGMPKVTMHEISQEPAHRNQFEQITNWINSASIEEQRDVFCIGETGVGKTNFAMNILNELIKRGFKVHYYDYCLLIYSLRCLLGTEGYNQKLDEFSKHKAVLLDDFLFRPVLPGEVEILKDIIDRCHSNGCSIIITTQVAEKDWKAHLGSGLAVDACIDRLCNGPFIVKFAGKSYRSREAEHMDINNQQEEA</sequence>
<evidence type="ECO:0000313" key="2">
    <source>
        <dbReference type="EMBL" id="MBO8416449.1"/>
    </source>
</evidence>
<keyword evidence="2" id="KW-0547">Nucleotide-binding</keyword>
<dbReference type="EMBL" id="JADINH010000174">
    <property type="protein sequence ID" value="MBO8416449.1"/>
    <property type="molecule type" value="Genomic_DNA"/>
</dbReference>
<dbReference type="AlphaFoldDB" id="A0A9D9DB41"/>
<reference evidence="2" key="2">
    <citation type="journal article" date="2021" name="PeerJ">
        <title>Extensive microbial diversity within the chicken gut microbiome revealed by metagenomics and culture.</title>
        <authorList>
            <person name="Gilroy R."/>
            <person name="Ravi A."/>
            <person name="Getino M."/>
            <person name="Pursley I."/>
            <person name="Horton D.L."/>
            <person name="Alikhan N.F."/>
            <person name="Baker D."/>
            <person name="Gharbi K."/>
            <person name="Hall N."/>
            <person name="Watson M."/>
            <person name="Adriaenssens E.M."/>
            <person name="Foster-Nyarko E."/>
            <person name="Jarju S."/>
            <person name="Secka A."/>
            <person name="Antonio M."/>
            <person name="Oren A."/>
            <person name="Chaudhuri R.R."/>
            <person name="La Ragione R."/>
            <person name="Hildebrand F."/>
            <person name="Pallen M.J."/>
        </authorList>
    </citation>
    <scope>NUCLEOTIDE SEQUENCE</scope>
    <source>
        <strain evidence="2">17213</strain>
    </source>
</reference>
<dbReference type="PANTHER" id="PTHR30050:SF4">
    <property type="entry name" value="ATP-BINDING PROTEIN RV3427C IN INSERTION SEQUENCE-RELATED"/>
    <property type="match status" value="1"/>
</dbReference>
<protein>
    <submittedName>
        <fullName evidence="2">ATP-binding protein</fullName>
    </submittedName>
</protein>
<evidence type="ECO:0000313" key="3">
    <source>
        <dbReference type="Proteomes" id="UP000823631"/>
    </source>
</evidence>
<dbReference type="SUPFAM" id="SSF52540">
    <property type="entry name" value="P-loop containing nucleoside triphosphate hydrolases"/>
    <property type="match status" value="1"/>
</dbReference>
<accession>A0A9D9DB41</accession>
<dbReference type="Proteomes" id="UP000823631">
    <property type="component" value="Unassembled WGS sequence"/>
</dbReference>
<evidence type="ECO:0000259" key="1">
    <source>
        <dbReference type="Pfam" id="PF01695"/>
    </source>
</evidence>
<organism evidence="2 3">
    <name type="scientific">Candidatus Avisuccinivibrio stercorigallinarum</name>
    <dbReference type="NCBI Taxonomy" id="2840704"/>
    <lineage>
        <taxon>Bacteria</taxon>
        <taxon>Pseudomonadati</taxon>
        <taxon>Pseudomonadota</taxon>
        <taxon>Gammaproteobacteria</taxon>
        <taxon>Aeromonadales</taxon>
        <taxon>Succinivibrionaceae</taxon>
        <taxon>Succinivibrionaceae incertae sedis</taxon>
        <taxon>Candidatus Avisuccinivibrio</taxon>
    </lineage>
</organism>
<dbReference type="Pfam" id="PF01695">
    <property type="entry name" value="IstB_IS21"/>
    <property type="match status" value="1"/>
</dbReference>
<dbReference type="PANTHER" id="PTHR30050">
    <property type="entry name" value="CHROMOSOMAL REPLICATION INITIATOR PROTEIN DNAA"/>
    <property type="match status" value="1"/>
</dbReference>